<dbReference type="SUPFAM" id="SSF55811">
    <property type="entry name" value="Nudix"/>
    <property type="match status" value="1"/>
</dbReference>
<organism evidence="3 4">
    <name type="scientific">Paraeggerthella hongkongensis</name>
    <dbReference type="NCBI Taxonomy" id="230658"/>
    <lineage>
        <taxon>Bacteria</taxon>
        <taxon>Bacillati</taxon>
        <taxon>Actinomycetota</taxon>
        <taxon>Coriobacteriia</taxon>
        <taxon>Eggerthellales</taxon>
        <taxon>Eggerthellaceae</taxon>
        <taxon>Paraeggerthella</taxon>
    </lineage>
</organism>
<protein>
    <submittedName>
        <fullName evidence="3">NUDIX hydrolase</fullName>
    </submittedName>
</protein>
<keyword evidence="3" id="KW-0378">Hydrolase</keyword>
<sequence length="224" mass="25218">MTLIDDIRAYRPFNQQEAADRTTILQRLEVDPHAFDRTSPAHVTCSIWTVDPCATKTLMVYHRIYDSWSWIGGHADGERELARVALRELEEETGIARARLVPCGPGGIFSLEVLTVNGHEKRGAYVGSHLHLNVTYLAVASPRDPLHSKPDENADVRWFDLAEACEASTEPWIRDRIYRKLVDKLALVDPDALRSAHLSASHGEGPEYAHSASKQTFLRYTMDV</sequence>
<proteinExistence type="inferred from homology"/>
<dbReference type="PROSITE" id="PS51462">
    <property type="entry name" value="NUDIX"/>
    <property type="match status" value="1"/>
</dbReference>
<gene>
    <name evidence="3" type="ORF">DMP08_06180</name>
</gene>
<comment type="similarity">
    <text evidence="1">Belongs to the Nudix hydrolase family.</text>
</comment>
<name>A0A3N0BBX8_9ACTN</name>
<evidence type="ECO:0000259" key="2">
    <source>
        <dbReference type="PROSITE" id="PS51462"/>
    </source>
</evidence>
<evidence type="ECO:0000313" key="4">
    <source>
        <dbReference type="Proteomes" id="UP000278632"/>
    </source>
</evidence>
<dbReference type="EMBL" id="QICD01000009">
    <property type="protein sequence ID" value="RNL44776.1"/>
    <property type="molecule type" value="Genomic_DNA"/>
</dbReference>
<feature type="domain" description="Nudix hydrolase" evidence="2">
    <location>
        <begin position="40"/>
        <end position="181"/>
    </location>
</feature>
<dbReference type="InterPro" id="IPR000086">
    <property type="entry name" value="NUDIX_hydrolase_dom"/>
</dbReference>
<reference evidence="4" key="1">
    <citation type="submission" date="2018-05" db="EMBL/GenBank/DDBJ databases">
        <title>Genome Sequencing of selected type strains of the family Eggerthellaceae.</title>
        <authorList>
            <person name="Danylec N."/>
            <person name="Stoll D.A."/>
            <person name="Doetsch A."/>
            <person name="Huch M."/>
        </authorList>
    </citation>
    <scope>NUCLEOTIDE SEQUENCE [LARGE SCALE GENOMIC DNA]</scope>
    <source>
        <strain evidence="4">DSM 16106</strain>
    </source>
</reference>
<accession>A0A3N0BBX8</accession>
<evidence type="ECO:0000313" key="3">
    <source>
        <dbReference type="EMBL" id="RNL44776.1"/>
    </source>
</evidence>
<dbReference type="PANTHER" id="PTHR43736">
    <property type="entry name" value="ADP-RIBOSE PYROPHOSPHATASE"/>
    <property type="match status" value="1"/>
</dbReference>
<comment type="caution">
    <text evidence="3">The sequence shown here is derived from an EMBL/GenBank/DDBJ whole genome shotgun (WGS) entry which is preliminary data.</text>
</comment>
<dbReference type="OrthoDB" id="129709at2"/>
<keyword evidence="4" id="KW-1185">Reference proteome</keyword>
<dbReference type="GO" id="GO:0016787">
    <property type="term" value="F:hydrolase activity"/>
    <property type="evidence" value="ECO:0007669"/>
    <property type="project" value="UniProtKB-KW"/>
</dbReference>
<dbReference type="Gene3D" id="3.90.79.10">
    <property type="entry name" value="Nucleoside Triphosphate Pyrophosphohydrolase"/>
    <property type="match status" value="1"/>
</dbReference>
<evidence type="ECO:0000256" key="1">
    <source>
        <dbReference type="ARBA" id="ARBA00005582"/>
    </source>
</evidence>
<dbReference type="PANTHER" id="PTHR43736:SF1">
    <property type="entry name" value="DIHYDRONEOPTERIN TRIPHOSPHATE DIPHOSPHATASE"/>
    <property type="match status" value="1"/>
</dbReference>
<dbReference type="RefSeq" id="WP_123192076.1">
    <property type="nucleotide sequence ID" value="NZ_QICD01000009.1"/>
</dbReference>
<dbReference type="Proteomes" id="UP000278632">
    <property type="component" value="Unassembled WGS sequence"/>
</dbReference>
<dbReference type="Pfam" id="PF00293">
    <property type="entry name" value="NUDIX"/>
    <property type="match status" value="1"/>
</dbReference>
<dbReference type="InterPro" id="IPR015797">
    <property type="entry name" value="NUDIX_hydrolase-like_dom_sf"/>
</dbReference>
<dbReference type="AlphaFoldDB" id="A0A3N0BBX8"/>
<dbReference type="CDD" id="cd03674">
    <property type="entry name" value="NUDIX_Hydrolase"/>
    <property type="match status" value="1"/>
</dbReference>